<keyword evidence="7" id="KW-0998">Cell outer membrane</keyword>
<feature type="transmembrane region" description="Helical" evidence="8">
    <location>
        <begin position="6"/>
        <end position="29"/>
    </location>
</feature>
<dbReference type="AlphaFoldDB" id="A0A2X1N209"/>
<gene>
    <name evidence="10" type="primary">ybgQ_1</name>
    <name evidence="10" type="ORF">NCTC9073_02558</name>
</gene>
<dbReference type="InterPro" id="IPR025885">
    <property type="entry name" value="PapC_N"/>
</dbReference>
<evidence type="ECO:0000256" key="4">
    <source>
        <dbReference type="ARBA" id="ARBA00022692"/>
    </source>
</evidence>
<sequence length="111" mass="12612">MDTVNIYRLSFVSCLVMAMPCALAVEFNLNVLDKSMRDRIDISLLKEKGVIAPGEYFVSVAVNNNQISNGQKINWQKKGDKTIPCINDSLVDKFWFKTRYPSVLATDRSVY</sequence>
<evidence type="ECO:0000313" key="11">
    <source>
        <dbReference type="Proteomes" id="UP000250780"/>
    </source>
</evidence>
<comment type="subcellular location">
    <subcellularLocation>
        <location evidence="1">Cell outer membrane</location>
        <topology evidence="1">Multi-pass membrane protein</topology>
    </subcellularLocation>
</comment>
<accession>A0A2X1N209</accession>
<dbReference type="PANTHER" id="PTHR30451:SF4">
    <property type="entry name" value="OUTER MEMBRANE USHER PROTEIN YQIG-RELATED"/>
    <property type="match status" value="1"/>
</dbReference>
<proteinExistence type="inferred from homology"/>
<keyword evidence="4 8" id="KW-0812">Transmembrane</keyword>
<keyword evidence="5" id="KW-0732">Signal</keyword>
<dbReference type="Gene3D" id="3.10.20.410">
    <property type="match status" value="1"/>
</dbReference>
<feature type="domain" description="PapC N-terminal" evidence="9">
    <location>
        <begin position="26"/>
        <end position="97"/>
    </location>
</feature>
<evidence type="ECO:0000256" key="2">
    <source>
        <dbReference type="ARBA" id="ARBA00008064"/>
    </source>
</evidence>
<evidence type="ECO:0000256" key="1">
    <source>
        <dbReference type="ARBA" id="ARBA00004571"/>
    </source>
</evidence>
<dbReference type="SUPFAM" id="SSF141729">
    <property type="entry name" value="FimD N-terminal domain-like"/>
    <property type="match status" value="1"/>
</dbReference>
<comment type="similarity">
    <text evidence="2">Belongs to the fimbrial export usher family.</text>
</comment>
<organism evidence="10 11">
    <name type="scientific">Escherichia coli</name>
    <dbReference type="NCBI Taxonomy" id="562"/>
    <lineage>
        <taxon>Bacteria</taxon>
        <taxon>Pseudomonadati</taxon>
        <taxon>Pseudomonadota</taxon>
        <taxon>Gammaproteobacteria</taxon>
        <taxon>Enterobacterales</taxon>
        <taxon>Enterobacteriaceae</taxon>
        <taxon>Escherichia</taxon>
    </lineage>
</organism>
<dbReference type="EMBL" id="UASD01000008">
    <property type="protein sequence ID" value="SPX11232.1"/>
    <property type="molecule type" value="Genomic_DNA"/>
</dbReference>
<dbReference type="GO" id="GO:0009279">
    <property type="term" value="C:cell outer membrane"/>
    <property type="evidence" value="ECO:0007669"/>
    <property type="project" value="UniProtKB-SubCell"/>
</dbReference>
<keyword evidence="6 8" id="KW-0472">Membrane</keyword>
<dbReference type="GO" id="GO:0015473">
    <property type="term" value="F:fimbrial usher porin activity"/>
    <property type="evidence" value="ECO:0007669"/>
    <property type="project" value="InterPro"/>
</dbReference>
<dbReference type="PANTHER" id="PTHR30451">
    <property type="entry name" value="OUTER MEMBRANE USHER PROTEIN"/>
    <property type="match status" value="1"/>
</dbReference>
<dbReference type="GO" id="GO:0009297">
    <property type="term" value="P:pilus assembly"/>
    <property type="evidence" value="ECO:0007669"/>
    <property type="project" value="InterPro"/>
</dbReference>
<evidence type="ECO:0000259" key="9">
    <source>
        <dbReference type="Pfam" id="PF13954"/>
    </source>
</evidence>
<name>A0A2X1N209_ECOLX</name>
<dbReference type="Proteomes" id="UP000250780">
    <property type="component" value="Unassembled WGS sequence"/>
</dbReference>
<evidence type="ECO:0000256" key="7">
    <source>
        <dbReference type="ARBA" id="ARBA00023237"/>
    </source>
</evidence>
<keyword evidence="3" id="KW-0813">Transport</keyword>
<dbReference type="Pfam" id="PF13954">
    <property type="entry name" value="PapC_N"/>
    <property type="match status" value="1"/>
</dbReference>
<keyword evidence="8" id="KW-1133">Transmembrane helix</keyword>
<evidence type="ECO:0000256" key="5">
    <source>
        <dbReference type="ARBA" id="ARBA00022729"/>
    </source>
</evidence>
<dbReference type="InterPro" id="IPR037224">
    <property type="entry name" value="PapC_N_sf"/>
</dbReference>
<evidence type="ECO:0000256" key="8">
    <source>
        <dbReference type="SAM" id="Phobius"/>
    </source>
</evidence>
<evidence type="ECO:0000256" key="3">
    <source>
        <dbReference type="ARBA" id="ARBA00022448"/>
    </source>
</evidence>
<reference evidence="10 11" key="1">
    <citation type="submission" date="2018-06" db="EMBL/GenBank/DDBJ databases">
        <authorList>
            <consortium name="Pathogen Informatics"/>
            <person name="Doyle S."/>
        </authorList>
    </citation>
    <scope>NUCLEOTIDE SEQUENCE [LARGE SCALE GENOMIC DNA]</scope>
    <source>
        <strain evidence="10 11">NCTC9073</strain>
    </source>
</reference>
<evidence type="ECO:0000256" key="6">
    <source>
        <dbReference type="ARBA" id="ARBA00023136"/>
    </source>
</evidence>
<protein>
    <submittedName>
        <fullName evidence="10">Outer membrane protein</fullName>
    </submittedName>
</protein>
<evidence type="ECO:0000313" key="10">
    <source>
        <dbReference type="EMBL" id="SPX11232.1"/>
    </source>
</evidence>
<dbReference type="InterPro" id="IPR000015">
    <property type="entry name" value="Fimb_usher"/>
</dbReference>